<comment type="subcellular location">
    <subcellularLocation>
        <location evidence="1 11">Endoplasmic reticulum membrane</location>
        <topology evidence="1 11">Multi-pass membrane protein</topology>
    </subcellularLocation>
</comment>
<dbReference type="RefSeq" id="XP_015524775.1">
    <property type="nucleotide sequence ID" value="XM_015669289.2"/>
</dbReference>
<feature type="transmembrane region" description="Helical" evidence="11">
    <location>
        <begin position="460"/>
        <end position="478"/>
    </location>
</feature>
<evidence type="ECO:0000313" key="13">
    <source>
        <dbReference type="RefSeq" id="XP_015524775.1"/>
    </source>
</evidence>
<evidence type="ECO:0000256" key="6">
    <source>
        <dbReference type="ARBA" id="ARBA00022692"/>
    </source>
</evidence>
<feature type="transmembrane region" description="Helical" evidence="11">
    <location>
        <begin position="77"/>
        <end position="95"/>
    </location>
</feature>
<feature type="transmembrane region" description="Helical" evidence="11">
    <location>
        <begin position="25"/>
        <end position="46"/>
    </location>
</feature>
<evidence type="ECO:0000256" key="3">
    <source>
        <dbReference type="ARBA" id="ARBA00022502"/>
    </source>
</evidence>
<dbReference type="PANTHER" id="PTHR22760:SF3">
    <property type="entry name" value="GPI MANNOSYLTRANSFERASE 4"/>
    <property type="match status" value="1"/>
</dbReference>
<keyword evidence="6 11" id="KW-0812">Transmembrane</keyword>
<evidence type="ECO:0000256" key="2">
    <source>
        <dbReference type="ARBA" id="ARBA00004687"/>
    </source>
</evidence>
<dbReference type="OrthoDB" id="10066429at2759"/>
<dbReference type="CTD" id="19835548"/>
<evidence type="ECO:0000256" key="4">
    <source>
        <dbReference type="ARBA" id="ARBA00022676"/>
    </source>
</evidence>
<comment type="pathway">
    <text evidence="2">Glycolipid biosynthesis; glycosylphosphatidylinositol-anchor biosynthesis.</text>
</comment>
<reference evidence="13" key="1">
    <citation type="submission" date="2025-08" db="UniProtKB">
        <authorList>
            <consortium name="RefSeq"/>
        </authorList>
    </citation>
    <scope>IDENTIFICATION</scope>
    <source>
        <tissue evidence="13">Thorax and Abdomen</tissue>
    </source>
</reference>
<dbReference type="KEGG" id="nlo:107227959"/>
<dbReference type="GO" id="GO:0005789">
    <property type="term" value="C:endoplasmic reticulum membrane"/>
    <property type="evidence" value="ECO:0007669"/>
    <property type="project" value="UniProtKB-SubCell"/>
</dbReference>
<keyword evidence="9 11" id="KW-0472">Membrane</keyword>
<organism evidence="13">
    <name type="scientific">Neodiprion lecontei</name>
    <name type="common">Redheaded pine sawfly</name>
    <dbReference type="NCBI Taxonomy" id="441921"/>
    <lineage>
        <taxon>Eukaryota</taxon>
        <taxon>Metazoa</taxon>
        <taxon>Ecdysozoa</taxon>
        <taxon>Arthropoda</taxon>
        <taxon>Hexapoda</taxon>
        <taxon>Insecta</taxon>
        <taxon>Pterygota</taxon>
        <taxon>Neoptera</taxon>
        <taxon>Endopterygota</taxon>
        <taxon>Hymenoptera</taxon>
        <taxon>Tenthredinoidea</taxon>
        <taxon>Diprionidae</taxon>
        <taxon>Diprioninae</taxon>
        <taxon>Neodiprion</taxon>
    </lineage>
</organism>
<sequence>MRYKNEYNRFLKDNTYPTSIKLNLVPYWLLAILRLALTLIPQIGYIHPDEYFQSIEVIAGEYFDIDVYKPWEYNATFPIRSILIPYLTIGIPYSVLNRISPYSYYVFGTTLKTPFSLVIFPRLLICALSFLSDYCLYKICYIYGQNYRTRLITFASSYVILIYATRTFSNTIELVLTSTLIYFVAKCMATSDEIVYEDDYLSEKYKRAGNVVDRVKYFKLRASLPSHSLNNCLILATITVVGIFNRPTFVAFAFAPIFFWLQRGLGSKNIGLGDFHIRIFTFVLCTVPTVILFILTDSFYFGYLTLSEIHNLQISMNNFVVTPLNFLKYNSVTKNLANHGLHPQFLHLLVNVPLLYNVLGFVGLFAFGNIIYRCLRGRWSELPRIQSIIGLMTASFILPILMLSVFPHQEPRFLIPVTLPLIFLHSQRIRHVSTVESVSSSNSDESKLAFRRNKNSTNKVLVVWYVVNIVLTFFYGFLHQGGVLPLVSHLAAELKAKPHATNVHLFTSHIYSIPTALLQLRNTRKTYVTREQRKYKLAKDFHLYEQGSENVEQIYQNIVDKIQECEKKLRTKKQPYRLYYALPATFLDEFTRFRLTNQPQVFLLKTVKTFRPHISIEKLPVLDFFYECNDMDDLEICTKKIVDNFLENFYKCFRQLGLVLLKIESSIPGDLIT</sequence>
<accession>A0A6J0CEF0</accession>
<keyword evidence="5" id="KW-0808">Transferase</keyword>
<feature type="transmembrane region" description="Helical" evidence="11">
    <location>
        <begin position="387"/>
        <end position="407"/>
    </location>
</feature>
<dbReference type="FunCoup" id="A0A6J0CEF0">
    <property type="interactions" value="140"/>
</dbReference>
<evidence type="ECO:0000256" key="1">
    <source>
        <dbReference type="ARBA" id="ARBA00004477"/>
    </source>
</evidence>
<feature type="transmembrane region" description="Helical" evidence="11">
    <location>
        <begin position="354"/>
        <end position="375"/>
    </location>
</feature>
<dbReference type="EC" id="2.4.1.-" evidence="11"/>
<comment type="similarity">
    <text evidence="10">Belongs to the glycosyltransferase 22 family. PIGZ subfamily.</text>
</comment>
<evidence type="ECO:0000256" key="11">
    <source>
        <dbReference type="RuleBase" id="RU363075"/>
    </source>
</evidence>
<dbReference type="PANTHER" id="PTHR22760">
    <property type="entry name" value="GLYCOSYLTRANSFERASE"/>
    <property type="match status" value="1"/>
</dbReference>
<evidence type="ECO:0000256" key="5">
    <source>
        <dbReference type="ARBA" id="ARBA00022679"/>
    </source>
</evidence>
<dbReference type="AlphaFoldDB" id="A0A6J0CEF0"/>
<name>A0A6J0CEF0_NEOLC</name>
<dbReference type="InParanoid" id="A0A6J0CEF0"/>
<gene>
    <name evidence="13" type="primary">LOC107227959</name>
</gene>
<keyword evidence="12" id="KW-1185">Reference proteome</keyword>
<dbReference type="Proteomes" id="UP000829291">
    <property type="component" value="Chromosome 2"/>
</dbReference>
<dbReference type="Pfam" id="PF03901">
    <property type="entry name" value="Glyco_transf_22"/>
    <property type="match status" value="1"/>
</dbReference>
<dbReference type="InterPro" id="IPR005599">
    <property type="entry name" value="GPI_mannosylTrfase"/>
</dbReference>
<dbReference type="GeneID" id="107227959"/>
<keyword evidence="7 11" id="KW-0256">Endoplasmic reticulum</keyword>
<keyword evidence="4 11" id="KW-0328">Glycosyltransferase</keyword>
<evidence type="ECO:0000256" key="8">
    <source>
        <dbReference type="ARBA" id="ARBA00022989"/>
    </source>
</evidence>
<dbReference type="GO" id="GO:0000026">
    <property type="term" value="F:alpha-1,2-mannosyltransferase activity"/>
    <property type="evidence" value="ECO:0007669"/>
    <property type="project" value="TreeGrafter"/>
</dbReference>
<keyword evidence="8 11" id="KW-1133">Transmembrane helix</keyword>
<evidence type="ECO:0000256" key="9">
    <source>
        <dbReference type="ARBA" id="ARBA00023136"/>
    </source>
</evidence>
<evidence type="ECO:0000256" key="7">
    <source>
        <dbReference type="ARBA" id="ARBA00022824"/>
    </source>
</evidence>
<proteinExistence type="inferred from homology"/>
<dbReference type="GO" id="GO:0006506">
    <property type="term" value="P:GPI anchor biosynthetic process"/>
    <property type="evidence" value="ECO:0007669"/>
    <property type="project" value="UniProtKB-KW"/>
</dbReference>
<protein>
    <recommendedName>
        <fullName evidence="11">Mannosyltransferase</fullName>
        <ecNumber evidence="11">2.4.1.-</ecNumber>
    </recommendedName>
</protein>
<evidence type="ECO:0000256" key="10">
    <source>
        <dbReference type="ARBA" id="ARBA00038466"/>
    </source>
</evidence>
<keyword evidence="3" id="KW-0337">GPI-anchor biosynthesis</keyword>
<evidence type="ECO:0000313" key="12">
    <source>
        <dbReference type="Proteomes" id="UP000829291"/>
    </source>
</evidence>
<feature type="transmembrane region" description="Helical" evidence="11">
    <location>
        <begin position="233"/>
        <end position="259"/>
    </location>
</feature>
<feature type="transmembrane region" description="Helical" evidence="11">
    <location>
        <begin position="279"/>
        <end position="303"/>
    </location>
</feature>